<dbReference type="AlphaFoldDB" id="A0AAE3MF27"/>
<feature type="chain" id="PRO_5042252424" description="DUF1735 domain-containing protein" evidence="2">
    <location>
        <begin position="21"/>
        <end position="504"/>
    </location>
</feature>
<accession>A0AAE3MF27</accession>
<evidence type="ECO:0000256" key="1">
    <source>
        <dbReference type="SAM" id="MobiDB-lite"/>
    </source>
</evidence>
<dbReference type="RefSeq" id="WP_301200285.1">
    <property type="nucleotide sequence ID" value="NZ_JAPDPI010000027.1"/>
</dbReference>
<keyword evidence="4" id="KW-1185">Reference proteome</keyword>
<feature type="region of interest" description="Disordered" evidence="1">
    <location>
        <begin position="424"/>
        <end position="443"/>
    </location>
</feature>
<keyword evidence="2" id="KW-0732">Signal</keyword>
<protein>
    <recommendedName>
        <fullName evidence="5">DUF1735 domain-containing protein</fullName>
    </recommendedName>
</protein>
<proteinExistence type="predicted"/>
<feature type="signal peptide" evidence="2">
    <location>
        <begin position="1"/>
        <end position="20"/>
    </location>
</feature>
<evidence type="ECO:0000313" key="4">
    <source>
        <dbReference type="Proteomes" id="UP001207408"/>
    </source>
</evidence>
<dbReference type="EMBL" id="JAPDPI010000027">
    <property type="protein sequence ID" value="MCW3806653.1"/>
    <property type="molecule type" value="Genomic_DNA"/>
</dbReference>
<name>A0AAE3MF27_9BACT</name>
<evidence type="ECO:0008006" key="5">
    <source>
        <dbReference type="Google" id="ProtNLM"/>
    </source>
</evidence>
<dbReference type="PROSITE" id="PS51257">
    <property type="entry name" value="PROKAR_LIPOPROTEIN"/>
    <property type="match status" value="1"/>
</dbReference>
<gene>
    <name evidence="3" type="ORF">OM074_13535</name>
</gene>
<evidence type="ECO:0000313" key="3">
    <source>
        <dbReference type="EMBL" id="MCW3806653.1"/>
    </source>
</evidence>
<dbReference type="Proteomes" id="UP001207408">
    <property type="component" value="Unassembled WGS sequence"/>
</dbReference>
<comment type="caution">
    <text evidence="3">The sequence shown here is derived from an EMBL/GenBank/DDBJ whole genome shotgun (WGS) entry which is preliminary data.</text>
</comment>
<evidence type="ECO:0000256" key="2">
    <source>
        <dbReference type="SAM" id="SignalP"/>
    </source>
</evidence>
<reference evidence="3" key="1">
    <citation type="submission" date="2022-10" db="EMBL/GenBank/DDBJ databases">
        <authorList>
            <person name="Yu W.X."/>
        </authorList>
    </citation>
    <scope>NUCLEOTIDE SEQUENCE</scope>
    <source>
        <strain evidence="3">D04</strain>
    </source>
</reference>
<sequence>MKKLTLLSMVITLSFLLACHEDTFNEDSEMVFDPPVELEYLDIIGAREGQSIRTFAPSVNTGMHIPYFEIVKLTDADGTVLGDEYLKDVSILNPEVEAMVEVDDYDEPVNEDVLYPVNYKEAGTITIADGNVFTHGDYYFDIKVITSPDDSENRQETVFERGFHLNVGPALAEDLMYVPLMQNLLFDGSKQTTVPFTKMGNKDVRFELGSDLDVFSIDSETGVITIKPGSSPEAKTYYPQVNVISNISEESISFQGEAFFGIVVSETPVALEPQTIQFFYPTLQAENTLYGYRKFVIDDGGLADSKIWVAGSPCNLVDDRPESASGAKSIMTNIVVGGQSLPHNSWVVINPQNLYTYSQGFDLSAIFWVKNQYVEYMEDGRTPTDLEVYVSADYTNSVENATWTQVNDILSCEINNSGNVFTGTPYPGDQQGDNPDGLKDPSQNADAKWVKCILDLESYKEEKSLTLAFKFASYFEGAISGATGRGGRYYISDVQFQATEIPQE</sequence>
<organism evidence="3 4">
    <name type="scientific">Plebeiibacterium marinum</name>
    <dbReference type="NCBI Taxonomy" id="2992111"/>
    <lineage>
        <taxon>Bacteria</taxon>
        <taxon>Pseudomonadati</taxon>
        <taxon>Bacteroidota</taxon>
        <taxon>Bacteroidia</taxon>
        <taxon>Marinilabiliales</taxon>
        <taxon>Marinilabiliaceae</taxon>
        <taxon>Plebeiibacterium</taxon>
    </lineage>
</organism>